<keyword evidence="3" id="KW-1185">Reference proteome</keyword>
<evidence type="ECO:0000313" key="3">
    <source>
        <dbReference type="Proteomes" id="UP000236630"/>
    </source>
</evidence>
<dbReference type="InterPro" id="IPR056789">
    <property type="entry name" value="LRR_R13L1-DRL21"/>
</dbReference>
<dbReference type="InterPro" id="IPR032675">
    <property type="entry name" value="LRR_dom_sf"/>
</dbReference>
<accession>A0A2H5QWW1</accession>
<dbReference type="STRING" id="55188.A0A2H5QWW1"/>
<reference evidence="2 3" key="1">
    <citation type="journal article" date="2017" name="Front. Genet.">
        <title>Draft sequencing of the heterozygous diploid genome of Satsuma (Citrus unshiu Marc.) using a hybrid assembly approach.</title>
        <authorList>
            <person name="Shimizu T."/>
            <person name="Tanizawa Y."/>
            <person name="Mochizuki T."/>
            <person name="Nagasaki H."/>
            <person name="Yoshioka T."/>
            <person name="Toyoda A."/>
            <person name="Fujiyama A."/>
            <person name="Kaminuma E."/>
            <person name="Nakamura Y."/>
        </authorList>
    </citation>
    <scope>NUCLEOTIDE SEQUENCE [LARGE SCALE GENOMIC DNA]</scope>
    <source>
        <strain evidence="3">cv. Miyagawa wase</strain>
    </source>
</reference>
<proteinExistence type="predicted"/>
<dbReference type="EMBL" id="BDQV01001087">
    <property type="protein sequence ID" value="GAY69093.1"/>
    <property type="molecule type" value="Genomic_DNA"/>
</dbReference>
<evidence type="ECO:0000259" key="1">
    <source>
        <dbReference type="Pfam" id="PF25019"/>
    </source>
</evidence>
<organism evidence="2 3">
    <name type="scientific">Citrus unshiu</name>
    <name type="common">Satsuma mandarin</name>
    <name type="synonym">Citrus nobilis var. unshiu</name>
    <dbReference type="NCBI Taxonomy" id="55188"/>
    <lineage>
        <taxon>Eukaryota</taxon>
        <taxon>Viridiplantae</taxon>
        <taxon>Streptophyta</taxon>
        <taxon>Embryophyta</taxon>
        <taxon>Tracheophyta</taxon>
        <taxon>Spermatophyta</taxon>
        <taxon>Magnoliopsida</taxon>
        <taxon>eudicotyledons</taxon>
        <taxon>Gunneridae</taxon>
        <taxon>Pentapetalae</taxon>
        <taxon>rosids</taxon>
        <taxon>malvids</taxon>
        <taxon>Sapindales</taxon>
        <taxon>Rutaceae</taxon>
        <taxon>Aurantioideae</taxon>
        <taxon>Citrus</taxon>
    </lineage>
</organism>
<name>A0A2H5QWW1_CITUN</name>
<dbReference type="PANTHER" id="PTHR47186">
    <property type="entry name" value="LEUCINE-RICH REPEAT-CONTAINING PROTEIN 57"/>
    <property type="match status" value="1"/>
</dbReference>
<protein>
    <recommendedName>
        <fullName evidence="1">R13L1/DRL21-like LRR repeat region domain-containing protein</fullName>
    </recommendedName>
</protein>
<dbReference type="AlphaFoldDB" id="A0A2H5QWW1"/>
<dbReference type="Pfam" id="PF25019">
    <property type="entry name" value="LRR_R13L1-DRL21"/>
    <property type="match status" value="1"/>
</dbReference>
<feature type="domain" description="R13L1/DRL21-like LRR repeat region" evidence="1">
    <location>
        <begin position="45"/>
        <end position="142"/>
    </location>
</feature>
<gene>
    <name evidence="2" type="ORF">CUMW_269350</name>
</gene>
<comment type="caution">
    <text evidence="2">The sequence shown here is derived from an EMBL/GenBank/DDBJ whole genome shotgun (WGS) entry which is preliminary data.</text>
</comment>
<dbReference type="PANTHER" id="PTHR47186:SF30">
    <property type="entry name" value="EF-HAND DOMAIN-CONTAINING PROTEIN"/>
    <property type="match status" value="1"/>
</dbReference>
<dbReference type="SUPFAM" id="SSF52058">
    <property type="entry name" value="L domain-like"/>
    <property type="match status" value="1"/>
</dbReference>
<evidence type="ECO:0000313" key="2">
    <source>
        <dbReference type="EMBL" id="GAY69093.1"/>
    </source>
</evidence>
<dbReference type="Gene3D" id="3.80.10.10">
    <property type="entry name" value="Ribonuclease Inhibitor"/>
    <property type="match status" value="1"/>
</dbReference>
<sequence>MRSLLSGETDSLKCMPIGILRLTNLRRFDKFVVGGEGPGNASYFGDAMRLEFAKMKNLLLSKLSFDGEDRKVNDEDEQLLEALHPPPSLEELGILYYRGSIFPNSLISLTNLRTLKIRWGKNCEHLPALGKLQSLEKLTISDLRRVKTVGNEFLELEGSTDYDPSPSSSSSSSSSVTAFPKFKSLFIWKMSELVGWDYRITRKDNNSIMPRLSFMDIGNCPNMKKLPNYLLQTTTMQRLKIRNCPLLQERDGEGEDWRKISHIPHLRGI</sequence>
<dbReference type="Proteomes" id="UP000236630">
    <property type="component" value="Unassembled WGS sequence"/>
</dbReference>